<protein>
    <submittedName>
        <fullName evidence="1">Uncharacterized protein</fullName>
    </submittedName>
</protein>
<dbReference type="AlphaFoldDB" id="A0A426ZVD5"/>
<evidence type="ECO:0000313" key="1">
    <source>
        <dbReference type="EMBL" id="RRT67944.1"/>
    </source>
</evidence>
<proteinExistence type="predicted"/>
<dbReference type="EMBL" id="AMZH03004861">
    <property type="protein sequence ID" value="RRT67944.1"/>
    <property type="molecule type" value="Genomic_DNA"/>
</dbReference>
<gene>
    <name evidence="1" type="ORF">B296_00014519</name>
</gene>
<reference evidence="1 2" key="1">
    <citation type="journal article" date="2014" name="Agronomy (Basel)">
        <title>A Draft Genome Sequence for Ensete ventricosum, the Drought-Tolerant Tree Against Hunger.</title>
        <authorList>
            <person name="Harrison J."/>
            <person name="Moore K.A."/>
            <person name="Paszkiewicz K."/>
            <person name="Jones T."/>
            <person name="Grant M."/>
            <person name="Ambacheew D."/>
            <person name="Muzemil S."/>
            <person name="Studholme D.J."/>
        </authorList>
    </citation>
    <scope>NUCLEOTIDE SEQUENCE [LARGE SCALE GENOMIC DNA]</scope>
</reference>
<comment type="caution">
    <text evidence="1">The sequence shown here is derived from an EMBL/GenBank/DDBJ whole genome shotgun (WGS) entry which is preliminary data.</text>
</comment>
<name>A0A426ZVD5_ENSVE</name>
<sequence length="117" mass="12741">MYEFQGVRHGNERATIDLAGPRDSGKLDNAAKLCEVAIPRVGEPTGAIMRGVWDLQKGLGQGGCVPDEAPLMAKLVFRGGDFDQDSGGPKWFEKKRSRVQKEGSPLMLQQGVFIPVE</sequence>
<organism evidence="1 2">
    <name type="scientific">Ensete ventricosum</name>
    <name type="common">Abyssinian banana</name>
    <name type="synonym">Musa ensete</name>
    <dbReference type="NCBI Taxonomy" id="4639"/>
    <lineage>
        <taxon>Eukaryota</taxon>
        <taxon>Viridiplantae</taxon>
        <taxon>Streptophyta</taxon>
        <taxon>Embryophyta</taxon>
        <taxon>Tracheophyta</taxon>
        <taxon>Spermatophyta</taxon>
        <taxon>Magnoliopsida</taxon>
        <taxon>Liliopsida</taxon>
        <taxon>Zingiberales</taxon>
        <taxon>Musaceae</taxon>
        <taxon>Ensete</taxon>
    </lineage>
</organism>
<dbReference type="Proteomes" id="UP000287651">
    <property type="component" value="Unassembled WGS sequence"/>
</dbReference>
<accession>A0A426ZVD5</accession>
<evidence type="ECO:0000313" key="2">
    <source>
        <dbReference type="Proteomes" id="UP000287651"/>
    </source>
</evidence>